<dbReference type="EMBL" id="JBHSQO010000022">
    <property type="protein sequence ID" value="MFC6091835.1"/>
    <property type="molecule type" value="Genomic_DNA"/>
</dbReference>
<dbReference type="Proteomes" id="UP001596220">
    <property type="component" value="Unassembled WGS sequence"/>
</dbReference>
<evidence type="ECO:0000259" key="1">
    <source>
        <dbReference type="Pfam" id="PF13191"/>
    </source>
</evidence>
<evidence type="ECO:0000313" key="3">
    <source>
        <dbReference type="Proteomes" id="UP001596220"/>
    </source>
</evidence>
<feature type="domain" description="Orc1-like AAA ATPase" evidence="1">
    <location>
        <begin position="60"/>
        <end position="141"/>
    </location>
</feature>
<keyword evidence="2" id="KW-0547">Nucleotide-binding</keyword>
<comment type="caution">
    <text evidence="2">The sequence shown here is derived from an EMBL/GenBank/DDBJ whole genome shotgun (WGS) entry which is preliminary data.</text>
</comment>
<dbReference type="InterPro" id="IPR027417">
    <property type="entry name" value="P-loop_NTPase"/>
</dbReference>
<dbReference type="PANTHER" id="PTHR34301:SF8">
    <property type="entry name" value="ATPASE DOMAIN-CONTAINING PROTEIN"/>
    <property type="match status" value="1"/>
</dbReference>
<keyword evidence="2" id="KW-0067">ATP-binding</keyword>
<name>A0ABW1P9S2_9PSEU</name>
<dbReference type="Pfam" id="PF13191">
    <property type="entry name" value="AAA_16"/>
    <property type="match status" value="1"/>
</dbReference>
<organism evidence="2 3">
    <name type="scientific">Saccharothrix lopnurensis</name>
    <dbReference type="NCBI Taxonomy" id="1670621"/>
    <lineage>
        <taxon>Bacteria</taxon>
        <taxon>Bacillati</taxon>
        <taxon>Actinomycetota</taxon>
        <taxon>Actinomycetes</taxon>
        <taxon>Pseudonocardiales</taxon>
        <taxon>Pseudonocardiaceae</taxon>
        <taxon>Saccharothrix</taxon>
    </lineage>
</organism>
<accession>A0ABW1P9S2</accession>
<gene>
    <name evidence="2" type="ORF">ACFP3R_21410</name>
</gene>
<protein>
    <submittedName>
        <fullName evidence="2">ATP-binding protein</fullName>
    </submittedName>
</protein>
<reference evidence="3" key="1">
    <citation type="journal article" date="2019" name="Int. J. Syst. Evol. Microbiol.">
        <title>The Global Catalogue of Microorganisms (GCM) 10K type strain sequencing project: providing services to taxonomists for standard genome sequencing and annotation.</title>
        <authorList>
            <consortium name="The Broad Institute Genomics Platform"/>
            <consortium name="The Broad Institute Genome Sequencing Center for Infectious Disease"/>
            <person name="Wu L."/>
            <person name="Ma J."/>
        </authorList>
    </citation>
    <scope>NUCLEOTIDE SEQUENCE [LARGE SCALE GENOMIC DNA]</scope>
    <source>
        <strain evidence="3">CGMCC 4.7246</strain>
    </source>
</reference>
<dbReference type="PANTHER" id="PTHR34301">
    <property type="entry name" value="DNA-BINDING PROTEIN-RELATED"/>
    <property type="match status" value="1"/>
</dbReference>
<keyword evidence="3" id="KW-1185">Reference proteome</keyword>
<dbReference type="Gene3D" id="3.40.50.300">
    <property type="entry name" value="P-loop containing nucleotide triphosphate hydrolases"/>
    <property type="match status" value="1"/>
</dbReference>
<proteinExistence type="predicted"/>
<dbReference type="SUPFAM" id="SSF52540">
    <property type="entry name" value="P-loop containing nucleoside triphosphate hydrolases"/>
    <property type="match status" value="1"/>
</dbReference>
<evidence type="ECO:0000313" key="2">
    <source>
        <dbReference type="EMBL" id="MFC6091835.1"/>
    </source>
</evidence>
<sequence>MTTDPRGWRSVGRPRLRTRYTRTPGGLGDVFGLSHEAAIVASRVREVFTPHQPIQPGEMLAGRQDEVRKLVEALNTPGQHSLLYGDRGVGKSSLANVVMHTAALATTSGYYTKRCDHTDTFETIFRKPLADAGLDVRRVEYTTQETDTRKKGVTVFDAGVEWERQSNLAATYRPGAVVGAADAAAHLARLRGYMLIDELDVVADPVARRKVAELIKHLSDAGAGFKLMLVGIAGTAADLTGAHPSVQRSLRETRLHRMPSDDLRRIVQAGGRALGLTFEDGVTAEIARLSAGYPHFTHLLALKCAENAISTERSTVGPDVLPLAMSTAVEDAEGTLRHAYAESTRSPSGAYRALLVAAAALDTDEFTTAQLRAAVGDPSAALRRLASDDGLTVLRRVTRGVYRFSDPRMRSYIRIIDPV</sequence>
<dbReference type="GO" id="GO:0005524">
    <property type="term" value="F:ATP binding"/>
    <property type="evidence" value="ECO:0007669"/>
    <property type="project" value="UniProtKB-KW"/>
</dbReference>
<dbReference type="RefSeq" id="WP_380638136.1">
    <property type="nucleotide sequence ID" value="NZ_JBHSQO010000022.1"/>
</dbReference>
<dbReference type="InterPro" id="IPR041664">
    <property type="entry name" value="AAA_16"/>
</dbReference>